<dbReference type="EMBL" id="CP017634">
    <property type="protein sequence ID" value="ATW25274.1"/>
    <property type="molecule type" value="Genomic_DNA"/>
</dbReference>
<dbReference type="KEGG" id="fwa:DCMF_11300"/>
<protein>
    <submittedName>
        <fullName evidence="2">Uncharacterized protein</fullName>
    </submittedName>
</protein>
<organism evidence="2 3">
    <name type="scientific">Formimonas warabiya</name>
    <dbReference type="NCBI Taxonomy" id="1761012"/>
    <lineage>
        <taxon>Bacteria</taxon>
        <taxon>Bacillati</taxon>
        <taxon>Bacillota</taxon>
        <taxon>Clostridia</taxon>
        <taxon>Eubacteriales</taxon>
        <taxon>Peptococcaceae</taxon>
        <taxon>Candidatus Formimonas</taxon>
    </lineage>
</organism>
<evidence type="ECO:0000313" key="3">
    <source>
        <dbReference type="Proteomes" id="UP000323521"/>
    </source>
</evidence>
<reference evidence="2 3" key="1">
    <citation type="submission" date="2016-10" db="EMBL/GenBank/DDBJ databases">
        <title>Complete Genome Sequence of Peptococcaceae strain DCMF.</title>
        <authorList>
            <person name="Edwards R.J."/>
            <person name="Holland S.I."/>
            <person name="Deshpande N.P."/>
            <person name="Wong Y.K."/>
            <person name="Ertan H."/>
            <person name="Manefield M."/>
            <person name="Russell T.L."/>
            <person name="Lee M.J."/>
        </authorList>
    </citation>
    <scope>NUCLEOTIDE SEQUENCE [LARGE SCALE GENOMIC DNA]</scope>
    <source>
        <strain evidence="2 3">DCMF</strain>
    </source>
</reference>
<keyword evidence="1" id="KW-0472">Membrane</keyword>
<accession>A0A3G1KSA1</accession>
<keyword evidence="1" id="KW-0812">Transmembrane</keyword>
<evidence type="ECO:0000256" key="1">
    <source>
        <dbReference type="SAM" id="Phobius"/>
    </source>
</evidence>
<feature type="transmembrane region" description="Helical" evidence="1">
    <location>
        <begin position="12"/>
        <end position="31"/>
    </location>
</feature>
<gene>
    <name evidence="2" type="ORF">DCMF_11300</name>
</gene>
<evidence type="ECO:0000313" key="2">
    <source>
        <dbReference type="EMBL" id="ATW25274.1"/>
    </source>
</evidence>
<keyword evidence="1" id="KW-1133">Transmembrane helix</keyword>
<dbReference type="Proteomes" id="UP000323521">
    <property type="component" value="Chromosome"/>
</dbReference>
<name>A0A3G1KSA1_FORW1</name>
<proteinExistence type="predicted"/>
<sequence>MALPTTKIPKRKMIIIFGIFFVFKCFTPLIFHQKIFVLISAFSVKNINGVMRACRHNFAKKVAFSVVSLGRP</sequence>
<dbReference type="AlphaFoldDB" id="A0A3G1KSA1"/>
<keyword evidence="3" id="KW-1185">Reference proteome</keyword>